<evidence type="ECO:0000313" key="10">
    <source>
        <dbReference type="EMBL" id="KAH6596102.1"/>
    </source>
</evidence>
<comment type="similarity">
    <text evidence="2">Belongs to the TMEM198 family.</text>
</comment>
<evidence type="ECO:0000256" key="2">
    <source>
        <dbReference type="ARBA" id="ARBA00006244"/>
    </source>
</evidence>
<keyword evidence="8" id="KW-0732">Signal</keyword>
<feature type="transmembrane region" description="Helical" evidence="7">
    <location>
        <begin position="200"/>
        <end position="220"/>
    </location>
</feature>
<gene>
    <name evidence="10" type="ORF">BASA50_005399</name>
</gene>
<keyword evidence="3 7" id="KW-0812">Transmembrane</keyword>
<protein>
    <recommendedName>
        <fullName evidence="6">Transmembrane protein 198</fullName>
    </recommendedName>
</protein>
<evidence type="ECO:0000256" key="8">
    <source>
        <dbReference type="SAM" id="SignalP"/>
    </source>
</evidence>
<evidence type="ECO:0000256" key="4">
    <source>
        <dbReference type="ARBA" id="ARBA00022989"/>
    </source>
</evidence>
<organism evidence="10 11">
    <name type="scientific">Batrachochytrium salamandrivorans</name>
    <dbReference type="NCBI Taxonomy" id="1357716"/>
    <lineage>
        <taxon>Eukaryota</taxon>
        <taxon>Fungi</taxon>
        <taxon>Fungi incertae sedis</taxon>
        <taxon>Chytridiomycota</taxon>
        <taxon>Chytridiomycota incertae sedis</taxon>
        <taxon>Chytridiomycetes</taxon>
        <taxon>Rhizophydiales</taxon>
        <taxon>Rhizophydiales incertae sedis</taxon>
        <taxon>Batrachochytrium</taxon>
    </lineage>
</organism>
<feature type="signal peptide" evidence="8">
    <location>
        <begin position="1"/>
        <end position="30"/>
    </location>
</feature>
<evidence type="ECO:0000259" key="9">
    <source>
        <dbReference type="Pfam" id="PF13886"/>
    </source>
</evidence>
<dbReference type="PANTHER" id="PTHR31247:SF5">
    <property type="entry name" value="DUF4203 DOMAIN-CONTAINING PROTEIN"/>
    <property type="match status" value="1"/>
</dbReference>
<feature type="transmembrane region" description="Helical" evidence="7">
    <location>
        <begin position="232"/>
        <end position="249"/>
    </location>
</feature>
<evidence type="ECO:0000313" key="11">
    <source>
        <dbReference type="Proteomes" id="UP001648503"/>
    </source>
</evidence>
<dbReference type="Pfam" id="PF13886">
    <property type="entry name" value="TM7S3_TM198"/>
    <property type="match status" value="1"/>
</dbReference>
<feature type="transmembrane region" description="Helical" evidence="7">
    <location>
        <begin position="174"/>
        <end position="193"/>
    </location>
</feature>
<keyword evidence="4 7" id="KW-1133">Transmembrane helix</keyword>
<feature type="domain" description="TM7S3/TM198-like" evidence="9">
    <location>
        <begin position="121"/>
        <end position="318"/>
    </location>
</feature>
<feature type="transmembrane region" description="Helical" evidence="7">
    <location>
        <begin position="116"/>
        <end position="135"/>
    </location>
</feature>
<feature type="transmembrane region" description="Helical" evidence="7">
    <location>
        <begin position="300"/>
        <end position="319"/>
    </location>
</feature>
<evidence type="ECO:0000256" key="7">
    <source>
        <dbReference type="SAM" id="Phobius"/>
    </source>
</evidence>
<reference evidence="10 11" key="1">
    <citation type="submission" date="2021-02" db="EMBL/GenBank/DDBJ databases">
        <title>Variation within the Batrachochytrium salamandrivorans European outbreak.</title>
        <authorList>
            <person name="Kelly M."/>
            <person name="Pasmans F."/>
            <person name="Shea T.P."/>
            <person name="Munoz J.F."/>
            <person name="Carranza S."/>
            <person name="Cuomo C.A."/>
            <person name="Martel A."/>
        </authorList>
    </citation>
    <scope>NUCLEOTIDE SEQUENCE [LARGE SCALE GENOMIC DNA]</scope>
    <source>
        <strain evidence="10 11">AMFP18/2</strain>
    </source>
</reference>
<comment type="subcellular location">
    <subcellularLocation>
        <location evidence="1">Membrane</location>
        <topology evidence="1">Multi-pass membrane protein</topology>
    </subcellularLocation>
</comment>
<name>A0ABQ8FCW5_9FUNG</name>
<dbReference type="EMBL" id="JAFCIX010000249">
    <property type="protein sequence ID" value="KAH6596102.1"/>
    <property type="molecule type" value="Genomic_DNA"/>
</dbReference>
<sequence length="342" mass="36367">MTRSLTNMLSIWTFMLLLLQLGGTLTAAHALASPDSFGSSTGVDPSGLLRGASKDHQSQFLSPTNIPQSLSSPTAEYSPVSTLSTAVFLDGGASLANVSSPFNDSSFADFAATTPYNIVTAVILILTGVAFAFNGHRMFRGMLFIAGFYVFAILAVVVLGLLESRNIISLANNRDLIVFASCIVAGIIGGFLFQCLWKLGFLFIGALLGLALAAFILQFSFADPLQATPGRYIFFGVMAVVGAVLVQLFEGPVLVIATAVVGSGSLFVGIDFFVKSGFGLAVYSTIFQKRVLPSSNSTQFVMMAMFVVVALLGMLAQYFQMRNGAAMGVNPYSRHKPYMSQV</sequence>
<evidence type="ECO:0000256" key="1">
    <source>
        <dbReference type="ARBA" id="ARBA00004141"/>
    </source>
</evidence>
<accession>A0ABQ8FCW5</accession>
<evidence type="ECO:0000256" key="6">
    <source>
        <dbReference type="ARBA" id="ARBA00049737"/>
    </source>
</evidence>
<feature type="chain" id="PRO_5046617454" description="Transmembrane protein 198" evidence="8">
    <location>
        <begin position="31"/>
        <end position="342"/>
    </location>
</feature>
<dbReference type="PANTHER" id="PTHR31247">
    <property type="entry name" value="TRANSMEMBRANE PROTEIN 198 FAMILY MEMBER"/>
    <property type="match status" value="1"/>
</dbReference>
<keyword evidence="11" id="KW-1185">Reference proteome</keyword>
<feature type="transmembrane region" description="Helical" evidence="7">
    <location>
        <begin position="142"/>
        <end position="162"/>
    </location>
</feature>
<feature type="transmembrane region" description="Helical" evidence="7">
    <location>
        <begin position="254"/>
        <end position="274"/>
    </location>
</feature>
<keyword evidence="5 7" id="KW-0472">Membrane</keyword>
<proteinExistence type="inferred from homology"/>
<dbReference type="Proteomes" id="UP001648503">
    <property type="component" value="Unassembled WGS sequence"/>
</dbReference>
<evidence type="ECO:0000256" key="3">
    <source>
        <dbReference type="ARBA" id="ARBA00022692"/>
    </source>
</evidence>
<dbReference type="InterPro" id="IPR040236">
    <property type="entry name" value="TMEM198"/>
</dbReference>
<dbReference type="InterPro" id="IPR025256">
    <property type="entry name" value="TM7S3/TM198-like_dom"/>
</dbReference>
<evidence type="ECO:0000256" key="5">
    <source>
        <dbReference type="ARBA" id="ARBA00023136"/>
    </source>
</evidence>
<comment type="caution">
    <text evidence="10">The sequence shown here is derived from an EMBL/GenBank/DDBJ whole genome shotgun (WGS) entry which is preliminary data.</text>
</comment>